<comment type="caution">
    <text evidence="2">The sequence shown here is derived from an EMBL/GenBank/DDBJ whole genome shotgun (WGS) entry which is preliminary data.</text>
</comment>
<dbReference type="GO" id="GO:0016747">
    <property type="term" value="F:acyltransferase activity, transferring groups other than amino-acyl groups"/>
    <property type="evidence" value="ECO:0007669"/>
    <property type="project" value="InterPro"/>
</dbReference>
<dbReference type="EMBL" id="JACHVQ010000001">
    <property type="protein sequence ID" value="MBB2890061.1"/>
    <property type="molecule type" value="Genomic_DNA"/>
</dbReference>
<feature type="domain" description="N-acetyltransferase" evidence="1">
    <location>
        <begin position="16"/>
        <end position="189"/>
    </location>
</feature>
<dbReference type="InterPro" id="IPR000182">
    <property type="entry name" value="GNAT_dom"/>
</dbReference>
<evidence type="ECO:0000313" key="2">
    <source>
        <dbReference type="EMBL" id="MBB2890061.1"/>
    </source>
</evidence>
<evidence type="ECO:0000313" key="3">
    <source>
        <dbReference type="Proteomes" id="UP000559182"/>
    </source>
</evidence>
<dbReference type="Gene3D" id="3.40.630.30">
    <property type="match status" value="1"/>
</dbReference>
<gene>
    <name evidence="2" type="ORF">FHU39_000045</name>
</gene>
<proteinExistence type="predicted"/>
<dbReference type="Pfam" id="PF13302">
    <property type="entry name" value="Acetyltransf_3"/>
    <property type="match status" value="1"/>
</dbReference>
<evidence type="ECO:0000259" key="1">
    <source>
        <dbReference type="PROSITE" id="PS51186"/>
    </source>
</evidence>
<dbReference type="InterPro" id="IPR016181">
    <property type="entry name" value="Acyl_CoA_acyltransferase"/>
</dbReference>
<protein>
    <submittedName>
        <fullName evidence="2">RimJ/RimL family protein N-acetyltransferase</fullName>
    </submittedName>
</protein>
<accession>A0A839N5N2</accession>
<keyword evidence="2" id="KW-0808">Transferase</keyword>
<dbReference type="Proteomes" id="UP000559182">
    <property type="component" value="Unassembled WGS sequence"/>
</dbReference>
<keyword evidence="3" id="KW-1185">Reference proteome</keyword>
<dbReference type="SUPFAM" id="SSF55729">
    <property type="entry name" value="Acyl-CoA N-acyltransferases (Nat)"/>
    <property type="match status" value="1"/>
</dbReference>
<sequence>MTTYPFLDVSVETPMLRLRAATDELLEELAHVVRAGKASADPAPYDDPMSFYEPDPDLRVAKWLQAIWRGRGMLNAQSWRLFFVVVVDDEPIGMQDIIGVNFTTFGTVATFSWVSADHRRRGIGREMRSGALQLAFDGLAATEASSEAFVDNHGSNAISRDLGYESNGVEWATRGGEPALMNRWRLTRDTWAAQRRDNIRLRGVEPCRTLLQRL</sequence>
<name>A0A839N5N2_9MICO</name>
<reference evidence="2 3" key="1">
    <citation type="submission" date="2020-08" db="EMBL/GenBank/DDBJ databases">
        <title>Sequencing the genomes of 1000 actinobacteria strains.</title>
        <authorList>
            <person name="Klenk H.-P."/>
        </authorList>
    </citation>
    <scope>NUCLEOTIDE SEQUENCE [LARGE SCALE GENOMIC DNA]</scope>
    <source>
        <strain evidence="2 3">DSM 105369</strain>
    </source>
</reference>
<dbReference type="CDD" id="cd04301">
    <property type="entry name" value="NAT_SF"/>
    <property type="match status" value="1"/>
</dbReference>
<dbReference type="AlphaFoldDB" id="A0A839N5N2"/>
<dbReference type="PROSITE" id="PS51186">
    <property type="entry name" value="GNAT"/>
    <property type="match status" value="1"/>
</dbReference>
<organism evidence="2 3">
    <name type="scientific">Flexivirga oryzae</name>
    <dbReference type="NCBI Taxonomy" id="1794944"/>
    <lineage>
        <taxon>Bacteria</taxon>
        <taxon>Bacillati</taxon>
        <taxon>Actinomycetota</taxon>
        <taxon>Actinomycetes</taxon>
        <taxon>Micrococcales</taxon>
        <taxon>Dermacoccaceae</taxon>
        <taxon>Flexivirga</taxon>
    </lineage>
</organism>
<dbReference type="RefSeq" id="WP_183317889.1">
    <property type="nucleotide sequence ID" value="NZ_JACHVQ010000001.1"/>
</dbReference>